<sequence>MVSTLHTAATGARRFSPGPDHIDPRNPRQVKPGAPGAAKSSSARRWRVLSPGAKRSPERTAFLQTAKQSAAMPSGNESLRCDRDADKQRGERHTKISSYKMDRDSDREMDRTDRHLSVSRSFIWLLLVLLQTSNTTAQSCSVASPVNFPENNEIGQVVTTISVLSGEEIIITSEGLPFGIEGNNLIATAVLDHEETQNYAVNIRCIGESGSISKTIVVILLNENDNIPFFDRSLYPASVNEMSPIDTSVGHFAATDLDGPLIYYRLIPESDAFKLRSQRTPDILVNTRLDYDKVKEVRLILEAQDTPLDIPEDPSFTTTTTIMISILDIDNRPPWFQPCTGHETGGAVICENSGYTGNINLNEQETGVLSLKPGPLHAIDGDLGIKEEITYSFLSGNNDGLFEINPNTGNITMLKPADVLGPIALTVLAAQRINSHQFATTTVTITVQVKSLHVPKFQKPQYEGLITSVGSMAMDLTNKDQPLQILATDEDYSGTGGLNPHITYSVEGRSDFAIVGGYLFLTKELSEGSLSLQVVAKDTSNDEMAKAALRVELESGLTTTTLPQSTTDFMTTTSTEGSTTDSKTTNEVMSTSDPSMSTDISAPILTTNPTEGVSTANTARPVVPSGGFGVTDMAALGATLGVLLFVCLLVIGVLVYRIQKGNAAWKKIKEVSVFRSSLGQGSGDQKEGIQYTNQAFQKDNDDRSSTGSGGPEGGSITGNTTRNIYPKEEIPSSSAQQRTPSYDNTSDTSSDRVDDEKEVKPILTKERRVEEGYKSVWFKEDIDPNAKEEVVIIPENQNEESEEEDEEPSSSHRKNENDNFQQKSPKVIFADTDLDSGLGVKFDDPADDSESDKELNIDL</sequence>
<dbReference type="PRINTS" id="PR00205">
    <property type="entry name" value="CADHERIN"/>
</dbReference>
<feature type="compositionally biased region" description="Basic and acidic residues" evidence="6">
    <location>
        <begin position="79"/>
        <end position="96"/>
    </location>
</feature>
<keyword evidence="2" id="KW-0677">Repeat</keyword>
<keyword evidence="7" id="KW-1133">Transmembrane helix</keyword>
<feature type="compositionally biased region" description="Gly residues" evidence="6">
    <location>
        <begin position="707"/>
        <end position="716"/>
    </location>
</feature>
<dbReference type="InterPro" id="IPR039808">
    <property type="entry name" value="Cadherin"/>
</dbReference>
<feature type="domain" description="Cadherin" evidence="8">
    <location>
        <begin position="178"/>
        <end position="230"/>
    </location>
</feature>
<keyword evidence="7" id="KW-0812">Transmembrane</keyword>
<evidence type="ECO:0000256" key="1">
    <source>
        <dbReference type="ARBA" id="ARBA00004370"/>
    </source>
</evidence>
<reference evidence="9 10" key="1">
    <citation type="submission" date="2021-06" db="EMBL/GenBank/DDBJ databases">
        <authorList>
            <person name="Palmer J.M."/>
        </authorList>
    </citation>
    <scope>NUCLEOTIDE SEQUENCE [LARGE SCALE GENOMIC DNA]</scope>
    <source>
        <strain evidence="9 10">CL_MEX2019</strain>
        <tissue evidence="9">Muscle</tissue>
    </source>
</reference>
<dbReference type="PANTHER" id="PTHR24027">
    <property type="entry name" value="CADHERIN-23"/>
    <property type="match status" value="1"/>
</dbReference>
<feature type="domain" description="Cadherin" evidence="8">
    <location>
        <begin position="231"/>
        <end position="336"/>
    </location>
</feature>
<feature type="region of interest" description="Disordered" evidence="6">
    <location>
        <begin position="561"/>
        <end position="601"/>
    </location>
</feature>
<keyword evidence="3 5" id="KW-0106">Calcium</keyword>
<comment type="subcellular location">
    <subcellularLocation>
        <location evidence="1">Membrane</location>
    </subcellularLocation>
</comment>
<dbReference type="PANTHER" id="PTHR24027:SF414">
    <property type="entry name" value="CADHERIN-RELATED FAMILY MEMBER 5 ISOFORM X1"/>
    <property type="match status" value="1"/>
</dbReference>
<dbReference type="Proteomes" id="UP001352852">
    <property type="component" value="Unassembled WGS sequence"/>
</dbReference>
<dbReference type="Pfam" id="PF00028">
    <property type="entry name" value="Cadherin"/>
    <property type="match status" value="2"/>
</dbReference>
<feature type="region of interest" description="Disordered" evidence="6">
    <location>
        <begin position="1"/>
        <end position="96"/>
    </location>
</feature>
<proteinExistence type="predicted"/>
<feature type="compositionally biased region" description="Polar residues" evidence="6">
    <location>
        <begin position="586"/>
        <end position="601"/>
    </location>
</feature>
<feature type="domain" description="Cadherin" evidence="8">
    <location>
        <begin position="351"/>
        <end position="457"/>
    </location>
</feature>
<dbReference type="InterPro" id="IPR002126">
    <property type="entry name" value="Cadherin-like_dom"/>
</dbReference>
<evidence type="ECO:0000259" key="8">
    <source>
        <dbReference type="PROSITE" id="PS50268"/>
    </source>
</evidence>
<evidence type="ECO:0000256" key="7">
    <source>
        <dbReference type="SAM" id="Phobius"/>
    </source>
</evidence>
<feature type="region of interest" description="Disordered" evidence="6">
    <location>
        <begin position="697"/>
        <end position="859"/>
    </location>
</feature>
<dbReference type="EMBL" id="JAHUTJ010016671">
    <property type="protein sequence ID" value="MED6270024.1"/>
    <property type="molecule type" value="Genomic_DNA"/>
</dbReference>
<name>A0ABU7D7Y0_9TELE</name>
<feature type="compositionally biased region" description="Low complexity" evidence="6">
    <location>
        <begin position="31"/>
        <end position="41"/>
    </location>
</feature>
<dbReference type="InterPro" id="IPR015919">
    <property type="entry name" value="Cadherin-like_sf"/>
</dbReference>
<evidence type="ECO:0000256" key="4">
    <source>
        <dbReference type="ARBA" id="ARBA00023136"/>
    </source>
</evidence>
<comment type="caution">
    <text evidence="9">The sequence shown here is derived from an EMBL/GenBank/DDBJ whole genome shotgun (WGS) entry which is preliminary data.</text>
</comment>
<keyword evidence="10" id="KW-1185">Reference proteome</keyword>
<evidence type="ECO:0000313" key="9">
    <source>
        <dbReference type="EMBL" id="MED6270024.1"/>
    </source>
</evidence>
<feature type="compositionally biased region" description="Low complexity" evidence="6">
    <location>
        <begin position="561"/>
        <end position="585"/>
    </location>
</feature>
<keyword evidence="4 7" id="KW-0472">Membrane</keyword>
<dbReference type="Gene3D" id="2.60.40.60">
    <property type="entry name" value="Cadherins"/>
    <property type="match status" value="2"/>
</dbReference>
<evidence type="ECO:0000256" key="6">
    <source>
        <dbReference type="SAM" id="MobiDB-lite"/>
    </source>
</evidence>
<evidence type="ECO:0000256" key="3">
    <source>
        <dbReference type="ARBA" id="ARBA00022837"/>
    </source>
</evidence>
<organism evidence="9 10">
    <name type="scientific">Characodon lateralis</name>
    <dbReference type="NCBI Taxonomy" id="208331"/>
    <lineage>
        <taxon>Eukaryota</taxon>
        <taxon>Metazoa</taxon>
        <taxon>Chordata</taxon>
        <taxon>Craniata</taxon>
        <taxon>Vertebrata</taxon>
        <taxon>Euteleostomi</taxon>
        <taxon>Actinopterygii</taxon>
        <taxon>Neopterygii</taxon>
        <taxon>Teleostei</taxon>
        <taxon>Neoteleostei</taxon>
        <taxon>Acanthomorphata</taxon>
        <taxon>Ovalentaria</taxon>
        <taxon>Atherinomorphae</taxon>
        <taxon>Cyprinodontiformes</taxon>
        <taxon>Goodeidae</taxon>
        <taxon>Characodon</taxon>
    </lineage>
</organism>
<dbReference type="PROSITE" id="PS50268">
    <property type="entry name" value="CADHERIN_2"/>
    <property type="match status" value="3"/>
</dbReference>
<feature type="compositionally biased region" description="Acidic residues" evidence="6">
    <location>
        <begin position="797"/>
        <end position="808"/>
    </location>
</feature>
<feature type="transmembrane region" description="Helical" evidence="7">
    <location>
        <begin position="633"/>
        <end position="656"/>
    </location>
</feature>
<evidence type="ECO:0000256" key="5">
    <source>
        <dbReference type="PROSITE-ProRule" id="PRU00043"/>
    </source>
</evidence>
<evidence type="ECO:0000256" key="2">
    <source>
        <dbReference type="ARBA" id="ARBA00022737"/>
    </source>
</evidence>
<feature type="compositionally biased region" description="Basic and acidic residues" evidence="6">
    <location>
        <begin position="749"/>
        <end position="790"/>
    </location>
</feature>
<evidence type="ECO:0000313" key="10">
    <source>
        <dbReference type="Proteomes" id="UP001352852"/>
    </source>
</evidence>
<dbReference type="SMART" id="SM00112">
    <property type="entry name" value="CA"/>
    <property type="match status" value="3"/>
</dbReference>
<dbReference type="CDD" id="cd11304">
    <property type="entry name" value="Cadherin_repeat"/>
    <property type="match status" value="2"/>
</dbReference>
<gene>
    <name evidence="9" type="ORF">CHARACLAT_005607</name>
</gene>
<protein>
    <recommendedName>
        <fullName evidence="8">Cadherin domain-containing protein</fullName>
    </recommendedName>
</protein>
<feature type="compositionally biased region" description="Polar residues" evidence="6">
    <location>
        <begin position="731"/>
        <end position="748"/>
    </location>
</feature>
<accession>A0ABU7D7Y0</accession>
<dbReference type="SUPFAM" id="SSF49313">
    <property type="entry name" value="Cadherin-like"/>
    <property type="match status" value="2"/>
</dbReference>